<sequence length="468" mass="49226">MTSATPTPSTSPAHRRRRVLRKPVVGSLVAASVLAGAWYATAGAAPTSGSAGDLTVTNTTVSLPAKFGYLSAGYNNSREWTRTATAVAPDGTLRVAWPASDGIHVTPLTSAGKRSGADTVVKGTKEVGGLVAHNDGFALLTRVADSNKWKDTAAALIRYQNGKQSWRTKLTGTSSNDTSPTLDGQLAWNGKKYGAYFVVHGAGGFADGHFGDKLAYVNPKGKKLSGGWGWGCSHNEGIALRAEKTGDFTSLCFDDWRSGLFVSTGIAAPDNAPVVQREQCWAGYCGGTFAGRTGDIVKSSTGRYATAFASRGAASAKKNPEDSSGRGWTVKPKTSTHQVALAFLKNRKTPSGKPVYLTSAKGTEHVNVRVAPYGKDRLLVSWESLKNAKCASGTCTGTFTGTHFRLVDWNGKLQGADKVVKARISGDIAVLKDGTLTWAYAPVTPSYSSALNSASPTTKTLKIARLTP</sequence>
<reference evidence="2 3" key="1">
    <citation type="journal article" date="2010" name="ChemBioChem">
        <title>Cloning and characterization of the biosynthetic gene cluster of 16-membered macrolide antibiotic FD-891: involvement of a dual functional cytochrome P450 monooxygenase catalyzing epoxidation and hydroxylation.</title>
        <authorList>
            <person name="Kudo F."/>
            <person name="Motegi A."/>
            <person name="Mizoue K."/>
            <person name="Eguchi T."/>
        </authorList>
    </citation>
    <scope>NUCLEOTIDE SEQUENCE [LARGE SCALE GENOMIC DNA]</scope>
    <source>
        <strain evidence="2 3">A-8890</strain>
    </source>
</reference>
<keyword evidence="1" id="KW-0732">Signal</keyword>
<evidence type="ECO:0000313" key="3">
    <source>
        <dbReference type="Proteomes" id="UP001321542"/>
    </source>
</evidence>
<reference evidence="2 3" key="2">
    <citation type="journal article" date="2023" name="ChemBioChem">
        <title>Acyltransferase Domain Exchange between Two Independent Type I Polyketide Synthases in the Same Producer Strain of Macrolide Antibiotics.</title>
        <authorList>
            <person name="Kudo F."/>
            <person name="Kishikawa K."/>
            <person name="Tsuboi K."/>
            <person name="Kido T."/>
            <person name="Usui T."/>
            <person name="Hashimoto J."/>
            <person name="Shin-Ya K."/>
            <person name="Miyanaga A."/>
            <person name="Eguchi T."/>
        </authorList>
    </citation>
    <scope>NUCLEOTIDE SEQUENCE [LARGE SCALE GENOMIC DNA]</scope>
    <source>
        <strain evidence="2 3">A-8890</strain>
    </source>
</reference>
<dbReference type="EMBL" id="AP018448">
    <property type="protein sequence ID" value="BBC32007.1"/>
    <property type="molecule type" value="Genomic_DNA"/>
</dbReference>
<keyword evidence="3" id="KW-1185">Reference proteome</keyword>
<accession>A0ABN5VF98</accession>
<proteinExistence type="predicted"/>
<organism evidence="2 3">
    <name type="scientific">Streptomyces graminofaciens</name>
    <dbReference type="NCBI Taxonomy" id="68212"/>
    <lineage>
        <taxon>Bacteria</taxon>
        <taxon>Bacillati</taxon>
        <taxon>Actinomycetota</taxon>
        <taxon>Actinomycetes</taxon>
        <taxon>Kitasatosporales</taxon>
        <taxon>Streptomycetaceae</taxon>
        <taxon>Streptomyces</taxon>
    </lineage>
</organism>
<evidence type="ECO:0000313" key="2">
    <source>
        <dbReference type="EMBL" id="BBC32007.1"/>
    </source>
</evidence>
<dbReference type="RefSeq" id="WP_286250941.1">
    <property type="nucleotide sequence ID" value="NZ_AP018448.1"/>
</dbReference>
<gene>
    <name evidence="2" type="ORF">SGFS_033010</name>
</gene>
<evidence type="ECO:0000256" key="1">
    <source>
        <dbReference type="SAM" id="SignalP"/>
    </source>
</evidence>
<protein>
    <submittedName>
        <fullName evidence="2">Uncharacterized protein</fullName>
    </submittedName>
</protein>
<feature type="signal peptide" evidence="1">
    <location>
        <begin position="1"/>
        <end position="42"/>
    </location>
</feature>
<feature type="chain" id="PRO_5047081422" evidence="1">
    <location>
        <begin position="43"/>
        <end position="468"/>
    </location>
</feature>
<name>A0ABN5VF98_9ACTN</name>
<dbReference type="Proteomes" id="UP001321542">
    <property type="component" value="Chromosome"/>
</dbReference>